<dbReference type="GeneID" id="7845772"/>
<keyword evidence="4 10" id="KW-0812">Transmembrane</keyword>
<keyword evidence="7" id="KW-0333">Golgi apparatus</keyword>
<dbReference type="GO" id="GO:0006888">
    <property type="term" value="P:endoplasmic reticulum to Golgi vesicle-mediated transport"/>
    <property type="evidence" value="ECO:0007669"/>
    <property type="project" value="InterPro"/>
</dbReference>
<dbReference type="RefSeq" id="XP_001013290.2">
    <property type="nucleotide sequence ID" value="XM_001013290.3"/>
</dbReference>
<keyword evidence="12" id="KW-1185">Reference proteome</keyword>
<evidence type="ECO:0000256" key="1">
    <source>
        <dbReference type="ARBA" id="ARBA00004409"/>
    </source>
</evidence>
<dbReference type="GO" id="GO:0015031">
    <property type="term" value="P:protein transport"/>
    <property type="evidence" value="ECO:0007669"/>
    <property type="project" value="UniProtKB-KW"/>
</dbReference>
<evidence type="ECO:0000256" key="9">
    <source>
        <dbReference type="SAM" id="Coils"/>
    </source>
</evidence>
<dbReference type="GO" id="GO:0000139">
    <property type="term" value="C:Golgi membrane"/>
    <property type="evidence" value="ECO:0007669"/>
    <property type="project" value="UniProtKB-SubCell"/>
</dbReference>
<evidence type="ECO:0000256" key="3">
    <source>
        <dbReference type="ARBA" id="ARBA00022448"/>
    </source>
</evidence>
<dbReference type="STRING" id="312017.Q239C5"/>
<gene>
    <name evidence="11" type="ORF">TTHERM_00448900</name>
</gene>
<dbReference type="GO" id="GO:0006906">
    <property type="term" value="P:vesicle fusion"/>
    <property type="evidence" value="ECO:0007669"/>
    <property type="project" value="TreeGrafter"/>
</dbReference>
<dbReference type="PANTHER" id="PTHR21094:SF2">
    <property type="entry name" value="GOLGI SNAP RECEPTOR COMPLEX MEMBER 1"/>
    <property type="match status" value="1"/>
</dbReference>
<dbReference type="AlphaFoldDB" id="Q239C5"/>
<dbReference type="GO" id="GO:0031201">
    <property type="term" value="C:SNARE complex"/>
    <property type="evidence" value="ECO:0007669"/>
    <property type="project" value="TreeGrafter"/>
</dbReference>
<evidence type="ECO:0000256" key="5">
    <source>
        <dbReference type="ARBA" id="ARBA00022927"/>
    </source>
</evidence>
<dbReference type="GO" id="GO:0005797">
    <property type="term" value="C:Golgi medial cisterna"/>
    <property type="evidence" value="ECO:0007669"/>
    <property type="project" value="TreeGrafter"/>
</dbReference>
<evidence type="ECO:0000256" key="10">
    <source>
        <dbReference type="SAM" id="Phobius"/>
    </source>
</evidence>
<keyword evidence="3" id="KW-0813">Transport</keyword>
<evidence type="ECO:0000313" key="11">
    <source>
        <dbReference type="EMBL" id="EAR93045.2"/>
    </source>
</evidence>
<feature type="coiled-coil region" evidence="9">
    <location>
        <begin position="68"/>
        <end position="132"/>
    </location>
</feature>
<dbReference type="GO" id="GO:0005484">
    <property type="term" value="F:SNAP receptor activity"/>
    <property type="evidence" value="ECO:0007669"/>
    <property type="project" value="TreeGrafter"/>
</dbReference>
<comment type="similarity">
    <text evidence="2">Belongs to the GOSR1 family.</text>
</comment>
<accession>Q239C5</accession>
<name>Q239C5_TETTS</name>
<reference evidence="12" key="1">
    <citation type="journal article" date="2006" name="PLoS Biol.">
        <title>Macronuclear genome sequence of the ciliate Tetrahymena thermophila, a model eukaryote.</title>
        <authorList>
            <person name="Eisen J.A."/>
            <person name="Coyne R.S."/>
            <person name="Wu M."/>
            <person name="Wu D."/>
            <person name="Thiagarajan M."/>
            <person name="Wortman J.R."/>
            <person name="Badger J.H."/>
            <person name="Ren Q."/>
            <person name="Amedeo P."/>
            <person name="Jones K.M."/>
            <person name="Tallon L.J."/>
            <person name="Delcher A.L."/>
            <person name="Salzberg S.L."/>
            <person name="Silva J.C."/>
            <person name="Haas B.J."/>
            <person name="Majoros W.H."/>
            <person name="Farzad M."/>
            <person name="Carlton J.M."/>
            <person name="Smith R.K. Jr."/>
            <person name="Garg J."/>
            <person name="Pearlman R.E."/>
            <person name="Karrer K.M."/>
            <person name="Sun L."/>
            <person name="Manning G."/>
            <person name="Elde N.C."/>
            <person name="Turkewitz A.P."/>
            <person name="Asai D.J."/>
            <person name="Wilkes D.E."/>
            <person name="Wang Y."/>
            <person name="Cai H."/>
            <person name="Collins K."/>
            <person name="Stewart B.A."/>
            <person name="Lee S.R."/>
            <person name="Wilamowska K."/>
            <person name="Weinberg Z."/>
            <person name="Ruzzo W.L."/>
            <person name="Wloga D."/>
            <person name="Gaertig J."/>
            <person name="Frankel J."/>
            <person name="Tsao C.-C."/>
            <person name="Gorovsky M.A."/>
            <person name="Keeling P.J."/>
            <person name="Waller R.F."/>
            <person name="Patron N.J."/>
            <person name="Cherry J.M."/>
            <person name="Stover N.A."/>
            <person name="Krieger C.J."/>
            <person name="del Toro C."/>
            <person name="Ryder H.F."/>
            <person name="Williamson S.C."/>
            <person name="Barbeau R.A."/>
            <person name="Hamilton E.P."/>
            <person name="Orias E."/>
        </authorList>
    </citation>
    <scope>NUCLEOTIDE SEQUENCE [LARGE SCALE GENOMIC DNA]</scope>
    <source>
        <strain evidence="12">SB210</strain>
    </source>
</reference>
<comment type="subcellular location">
    <subcellularLocation>
        <location evidence="1">Golgi apparatus membrane</location>
        <topology evidence="1">Single-pass type IV membrane protein</topology>
    </subcellularLocation>
</comment>
<evidence type="ECO:0000313" key="12">
    <source>
        <dbReference type="Proteomes" id="UP000009168"/>
    </source>
</evidence>
<dbReference type="GO" id="GO:0005801">
    <property type="term" value="C:cis-Golgi network"/>
    <property type="evidence" value="ECO:0007669"/>
    <property type="project" value="InterPro"/>
</dbReference>
<evidence type="ECO:0000256" key="4">
    <source>
        <dbReference type="ARBA" id="ARBA00022692"/>
    </source>
</evidence>
<sequence length="249" mass="29345">MSWEIFKKEYYNLQNSLKQELNLINQISLNISKQIMDLEGTVDHEGGLKKQHKKGSQGKNIDQNFEEFNIHEQEAKNLIEQTEKLIQNVEIQQDDKQAFVKNNLIQRFKEILKESQREHKQLSQTVDFNKKKMQLFEQAIYTKSQRKHIGDNQDDEEDKQLLKNVIQLDSSLNKSNSIIREAQLIKSQLYNQNQSLKLSNSKMQAIANALPQIEQFLMKIKFEEHKRQIIISFVIAICIILMIQKILFS</sequence>
<keyword evidence="6 10" id="KW-1133">Transmembrane helix</keyword>
<keyword evidence="5" id="KW-0653">Protein transport</keyword>
<dbReference type="OMA" id="FDWESFK"/>
<dbReference type="GO" id="GO:0048219">
    <property type="term" value="P:inter-Golgi cisterna vesicle-mediated transport"/>
    <property type="evidence" value="ECO:0007669"/>
    <property type="project" value="TreeGrafter"/>
</dbReference>
<feature type="transmembrane region" description="Helical" evidence="10">
    <location>
        <begin position="229"/>
        <end position="248"/>
    </location>
</feature>
<dbReference type="EMBL" id="GG662738">
    <property type="protein sequence ID" value="EAR93045.2"/>
    <property type="molecule type" value="Genomic_DNA"/>
</dbReference>
<evidence type="ECO:0000256" key="7">
    <source>
        <dbReference type="ARBA" id="ARBA00023034"/>
    </source>
</evidence>
<organism evidence="11 12">
    <name type="scientific">Tetrahymena thermophila (strain SB210)</name>
    <dbReference type="NCBI Taxonomy" id="312017"/>
    <lineage>
        <taxon>Eukaryota</taxon>
        <taxon>Sar</taxon>
        <taxon>Alveolata</taxon>
        <taxon>Ciliophora</taxon>
        <taxon>Intramacronucleata</taxon>
        <taxon>Oligohymenophorea</taxon>
        <taxon>Hymenostomatida</taxon>
        <taxon>Tetrahymenina</taxon>
        <taxon>Tetrahymenidae</taxon>
        <taxon>Tetrahymena</taxon>
    </lineage>
</organism>
<dbReference type="KEGG" id="tet:TTHERM_00448900"/>
<dbReference type="InterPro" id="IPR023601">
    <property type="entry name" value="Golgi_SNAP_su1"/>
</dbReference>
<proteinExistence type="inferred from homology"/>
<dbReference type="PANTHER" id="PTHR21094">
    <property type="entry name" value="GOS-28 SNARE- RELATED"/>
    <property type="match status" value="1"/>
</dbReference>
<dbReference type="Proteomes" id="UP000009168">
    <property type="component" value="Unassembled WGS sequence"/>
</dbReference>
<keyword evidence="9" id="KW-0175">Coiled coil</keyword>
<evidence type="ECO:0000256" key="6">
    <source>
        <dbReference type="ARBA" id="ARBA00022989"/>
    </source>
</evidence>
<keyword evidence="8 10" id="KW-0472">Membrane</keyword>
<dbReference type="InParanoid" id="Q239C5"/>
<dbReference type="HOGENOM" id="CLU_1117663_0_0_1"/>
<evidence type="ECO:0000256" key="8">
    <source>
        <dbReference type="ARBA" id="ARBA00023136"/>
    </source>
</evidence>
<evidence type="ECO:0000256" key="2">
    <source>
        <dbReference type="ARBA" id="ARBA00008473"/>
    </source>
</evidence>
<protein>
    <submittedName>
        <fullName evidence="11">Transmembrane protein, putative</fullName>
    </submittedName>
</protein>